<keyword evidence="1" id="KW-0812">Transmembrane</keyword>
<proteinExistence type="predicted"/>
<keyword evidence="1" id="KW-0472">Membrane</keyword>
<sequence length="150" mass="16338">MTSESRDIDMKIVPSVPGTRLPTYMFFHVAIMLCISLLVMALANWRAVNELIVSIITFGGKFWPPAIVAALAATFPLAKSLAEGDKEDPPCGVAFGSLALCLVGARGAWLVQPDFSGSELEWWAMVALVVLAFFSAVWAIMTLIIKRSEY</sequence>
<organism evidence="2">
    <name type="scientific">Xanthomonas hortorum pv. gardneri</name>
    <dbReference type="NCBI Taxonomy" id="2754056"/>
    <lineage>
        <taxon>Bacteria</taxon>
        <taxon>Pseudomonadati</taxon>
        <taxon>Pseudomonadota</taxon>
        <taxon>Gammaproteobacteria</taxon>
        <taxon>Lysobacterales</taxon>
        <taxon>Lysobacteraceae</taxon>
        <taxon>Xanthomonas</taxon>
    </lineage>
</organism>
<dbReference type="EMBL" id="LR828254">
    <property type="protein sequence ID" value="CAD0362232.1"/>
    <property type="molecule type" value="Genomic_DNA"/>
</dbReference>
<name>A0A6V7FF23_9XANT</name>
<reference evidence="2" key="1">
    <citation type="submission" date="2020-07" db="EMBL/GenBank/DDBJ databases">
        <authorList>
            <person name="Pothier F. J."/>
        </authorList>
    </citation>
    <scope>NUCLEOTIDE SEQUENCE [LARGE SCALE GENOMIC DNA]</scope>
    <source>
        <plasmid evidence="2">CFBP8129_p211</plasmid>
    </source>
</reference>
<dbReference type="AlphaFoldDB" id="A0A6V7FF23"/>
<feature type="transmembrane region" description="Helical" evidence="1">
    <location>
        <begin position="51"/>
        <end position="78"/>
    </location>
</feature>
<geneLocation type="plasmid" evidence="2">
    <name>CFBP8129_p211</name>
</geneLocation>
<dbReference type="EMBL" id="LR828254">
    <property type="protein sequence ID" value="CAD0362227.1"/>
    <property type="molecule type" value="Genomic_DNA"/>
</dbReference>
<accession>A0A6V7FF23</accession>
<evidence type="ECO:0000256" key="1">
    <source>
        <dbReference type="SAM" id="Phobius"/>
    </source>
</evidence>
<feature type="transmembrane region" description="Helical" evidence="1">
    <location>
        <begin position="122"/>
        <end position="145"/>
    </location>
</feature>
<dbReference type="RefSeq" id="WP_046936065.1">
    <property type="nucleotide sequence ID" value="NZ_JARFZA010000001.1"/>
</dbReference>
<evidence type="ECO:0008006" key="3">
    <source>
        <dbReference type="Google" id="ProtNLM"/>
    </source>
</evidence>
<feature type="transmembrane region" description="Helical" evidence="1">
    <location>
        <begin position="21"/>
        <end position="45"/>
    </location>
</feature>
<keyword evidence="1" id="KW-1133">Transmembrane helix</keyword>
<evidence type="ECO:0000313" key="2">
    <source>
        <dbReference type="EMBL" id="CAD0362232.1"/>
    </source>
</evidence>
<gene>
    <name evidence="2" type="ORF">CFBP8129_45240</name>
</gene>
<keyword evidence="2" id="KW-0614">Plasmid</keyword>
<protein>
    <recommendedName>
        <fullName evidence="3">Transmembrane protein</fullName>
    </recommendedName>
</protein>